<evidence type="ECO:0000313" key="1">
    <source>
        <dbReference type="EMBL" id="WIH98577.1"/>
    </source>
</evidence>
<proteinExistence type="predicted"/>
<gene>
    <name evidence="1" type="ORF">OBA43_06520</name>
</gene>
<sequence length="238" mass="27324">MAKLDSLFGIRGKVGDLIFFERNGQSFVKKNTGGFVNGKSHDHPNTKAAQQRFKEVATFVGRFKKAINPLIWRQKDGTFHNQLVSFFSKVRKQSDQENLYLALKQAYEERRLQQLKLNKNSKLYPLDCSYSLEKNSLLISMNLLRSCAQKHPNSCLEISFAWMQCDESLELDLVNLQYFYFPLSEKEKPLHQIELQLREEALSSVGFAFPIVSVTVVYQPHASSGAAHPYHFTLTTIL</sequence>
<name>A0ABY8VBT3_9FLAO</name>
<protein>
    <submittedName>
        <fullName evidence="1">Uncharacterized protein</fullName>
    </submittedName>
</protein>
<dbReference type="Proteomes" id="UP001223501">
    <property type="component" value="Chromosome"/>
</dbReference>
<dbReference type="RefSeq" id="WP_284584206.1">
    <property type="nucleotide sequence ID" value="NZ_CP106831.1"/>
</dbReference>
<dbReference type="EMBL" id="CP106831">
    <property type="protein sequence ID" value="WIH98577.1"/>
    <property type="molecule type" value="Genomic_DNA"/>
</dbReference>
<reference evidence="1 2" key="1">
    <citation type="submission" date="2022-09" db="EMBL/GenBank/DDBJ databases">
        <title>Whole genome sequencing analysis of tet(X)-positive Empedobacter falsenii YWS9-3.</title>
        <authorList>
            <person name="Chen C."/>
            <person name="Lv Y.-L."/>
        </authorList>
    </citation>
    <scope>NUCLEOTIDE SEQUENCE [LARGE SCALE GENOMIC DNA]</scope>
    <source>
        <strain evidence="1 2">YWS9-3_T</strain>
    </source>
</reference>
<organism evidence="1 2">
    <name type="scientific">Empedobacter falsenii</name>
    <dbReference type="NCBI Taxonomy" id="343874"/>
    <lineage>
        <taxon>Bacteria</taxon>
        <taxon>Pseudomonadati</taxon>
        <taxon>Bacteroidota</taxon>
        <taxon>Flavobacteriia</taxon>
        <taxon>Flavobacteriales</taxon>
        <taxon>Weeksellaceae</taxon>
        <taxon>Empedobacter</taxon>
    </lineage>
</organism>
<keyword evidence="2" id="KW-1185">Reference proteome</keyword>
<accession>A0ABY8VBT3</accession>
<evidence type="ECO:0000313" key="2">
    <source>
        <dbReference type="Proteomes" id="UP001223501"/>
    </source>
</evidence>